<feature type="transmembrane region" description="Helical" evidence="8">
    <location>
        <begin position="6"/>
        <end position="27"/>
    </location>
</feature>
<dbReference type="AlphaFoldDB" id="A0A3N5AQT8"/>
<evidence type="ECO:0000313" key="9">
    <source>
        <dbReference type="EMBL" id="RPF47227.1"/>
    </source>
</evidence>
<keyword evidence="4 8" id="KW-0812">Transmembrane</keyword>
<comment type="cofactor">
    <cofactor evidence="7">
        <name>Mg(2+)</name>
        <dbReference type="ChEBI" id="CHEBI:18420"/>
    </cofactor>
</comment>
<feature type="transmembrane region" description="Helical" evidence="8">
    <location>
        <begin position="210"/>
        <end position="232"/>
    </location>
</feature>
<dbReference type="Proteomes" id="UP000282654">
    <property type="component" value="Unassembled WGS sequence"/>
</dbReference>
<dbReference type="EMBL" id="RKRE01000002">
    <property type="protein sequence ID" value="RPF47227.1"/>
    <property type="molecule type" value="Genomic_DNA"/>
</dbReference>
<feature type="transmembrane region" description="Helical" evidence="8">
    <location>
        <begin position="73"/>
        <end position="90"/>
    </location>
</feature>
<dbReference type="GO" id="GO:0071555">
    <property type="term" value="P:cell wall organization"/>
    <property type="evidence" value="ECO:0007669"/>
    <property type="project" value="TreeGrafter"/>
</dbReference>
<comment type="subcellular location">
    <subcellularLocation>
        <location evidence="1">Cell membrane</location>
        <topology evidence="1">Multi-pass membrane protein</topology>
    </subcellularLocation>
</comment>
<feature type="transmembrane region" description="Helical" evidence="8">
    <location>
        <begin position="281"/>
        <end position="308"/>
    </location>
</feature>
<sequence>MHYALFVPVTAAAVTGLTVPVAVRLAQRIGAIDEPGGRKIHSRPTPRLGGLAVYLGFLAGFLLLALIEGLPSRYLGLLVGGTLIFLLGVVDDARGLSPRLKLAGQILAALAVLPFGIGIAFVTHPLHKGLLLHLGFWGAPLTVFWIVAVTNAVNLVDGLDGLAAGIGAIGALTLASVAALAGDKIAVLPALVLAASLIAFLPFNFHPARIFLGDCGAMLIGFILSCGAIIGVAKTATAVTLITPAVILGIPLLDTLFAILRRYKNGRHIFRPDREHLHHRLLAIGLSHRGAVLVVYTVSAILGLSAILLTRLTLVQAAILLLAVATAFVILATRCGIVGYRWRVRQFPALKEKAGERSVGF</sequence>
<protein>
    <submittedName>
        <fullName evidence="9">UDP-GlcNAc:undecaprenyl-phosphate GlcNAc-1-phosphate transferase</fullName>
    </submittedName>
</protein>
<name>A0A3N5AQT8_9THEO</name>
<feature type="transmembrane region" description="Helical" evidence="8">
    <location>
        <begin position="314"/>
        <end position="337"/>
    </location>
</feature>
<evidence type="ECO:0000256" key="3">
    <source>
        <dbReference type="ARBA" id="ARBA00022679"/>
    </source>
</evidence>
<organism evidence="9 10">
    <name type="scientific">Thermodesulfitimonas autotrophica</name>
    <dbReference type="NCBI Taxonomy" id="1894989"/>
    <lineage>
        <taxon>Bacteria</taxon>
        <taxon>Bacillati</taxon>
        <taxon>Bacillota</taxon>
        <taxon>Clostridia</taxon>
        <taxon>Thermoanaerobacterales</taxon>
        <taxon>Thermoanaerobacteraceae</taxon>
        <taxon>Thermodesulfitimonas</taxon>
    </lineage>
</organism>
<evidence type="ECO:0000256" key="1">
    <source>
        <dbReference type="ARBA" id="ARBA00004651"/>
    </source>
</evidence>
<evidence type="ECO:0000256" key="6">
    <source>
        <dbReference type="ARBA" id="ARBA00023136"/>
    </source>
</evidence>
<dbReference type="GO" id="GO:0005886">
    <property type="term" value="C:plasma membrane"/>
    <property type="evidence" value="ECO:0007669"/>
    <property type="project" value="UniProtKB-SubCell"/>
</dbReference>
<evidence type="ECO:0000256" key="8">
    <source>
        <dbReference type="SAM" id="Phobius"/>
    </source>
</evidence>
<comment type="caution">
    <text evidence="9">The sequence shown here is derived from an EMBL/GenBank/DDBJ whole genome shotgun (WGS) entry which is preliminary data.</text>
</comment>
<keyword evidence="2" id="KW-1003">Cell membrane</keyword>
<dbReference type="CDD" id="cd06853">
    <property type="entry name" value="GT_WecA_like"/>
    <property type="match status" value="1"/>
</dbReference>
<keyword evidence="3 9" id="KW-0808">Transferase</keyword>
<evidence type="ECO:0000256" key="7">
    <source>
        <dbReference type="PIRSR" id="PIRSR600715-1"/>
    </source>
</evidence>
<accession>A0A3N5AQT8</accession>
<feature type="binding site" evidence="7">
    <location>
        <position position="214"/>
    </location>
    <ligand>
        <name>Mg(2+)</name>
        <dbReference type="ChEBI" id="CHEBI:18420"/>
    </ligand>
</feature>
<dbReference type="Pfam" id="PF00953">
    <property type="entry name" value="Glycos_transf_4"/>
    <property type="match status" value="1"/>
</dbReference>
<feature type="transmembrane region" description="Helical" evidence="8">
    <location>
        <begin position="161"/>
        <end position="179"/>
    </location>
</feature>
<dbReference type="GO" id="GO:0009103">
    <property type="term" value="P:lipopolysaccharide biosynthetic process"/>
    <property type="evidence" value="ECO:0007669"/>
    <property type="project" value="TreeGrafter"/>
</dbReference>
<dbReference type="PANTHER" id="PTHR22926">
    <property type="entry name" value="PHOSPHO-N-ACETYLMURAMOYL-PENTAPEPTIDE-TRANSFERASE"/>
    <property type="match status" value="1"/>
</dbReference>
<keyword evidence="6 8" id="KW-0472">Membrane</keyword>
<feature type="transmembrane region" description="Helical" evidence="8">
    <location>
        <begin position="130"/>
        <end position="149"/>
    </location>
</feature>
<feature type="transmembrane region" description="Helical" evidence="8">
    <location>
        <begin position="102"/>
        <end position="124"/>
    </location>
</feature>
<dbReference type="GO" id="GO:0046872">
    <property type="term" value="F:metal ion binding"/>
    <property type="evidence" value="ECO:0007669"/>
    <property type="project" value="UniProtKB-KW"/>
</dbReference>
<reference evidence="9 10" key="1">
    <citation type="submission" date="2018-11" db="EMBL/GenBank/DDBJ databases">
        <title>Genomic Encyclopedia of Type Strains, Phase IV (KMG-IV): sequencing the most valuable type-strain genomes for metagenomic binning, comparative biology and taxonomic classification.</title>
        <authorList>
            <person name="Goeker M."/>
        </authorList>
    </citation>
    <scope>NUCLEOTIDE SEQUENCE [LARGE SCALE GENOMIC DNA]</scope>
    <source>
        <strain evidence="9 10">DSM 102936</strain>
    </source>
</reference>
<keyword evidence="7" id="KW-0460">Magnesium</keyword>
<dbReference type="PANTHER" id="PTHR22926:SF3">
    <property type="entry name" value="UNDECAPRENYL-PHOSPHATE ALPHA-N-ACETYLGLUCOSAMINYL 1-PHOSPHATE TRANSFERASE"/>
    <property type="match status" value="1"/>
</dbReference>
<gene>
    <name evidence="9" type="ORF">EDD75_1513</name>
</gene>
<feature type="transmembrane region" description="Helical" evidence="8">
    <location>
        <begin position="185"/>
        <end position="203"/>
    </location>
</feature>
<dbReference type="OrthoDB" id="9805475at2"/>
<evidence type="ECO:0000256" key="2">
    <source>
        <dbReference type="ARBA" id="ARBA00022475"/>
    </source>
</evidence>
<feature type="binding site" evidence="7">
    <location>
        <position position="154"/>
    </location>
    <ligand>
        <name>Mg(2+)</name>
        <dbReference type="ChEBI" id="CHEBI:18420"/>
    </ligand>
</feature>
<keyword evidence="7" id="KW-0479">Metal-binding</keyword>
<feature type="transmembrane region" description="Helical" evidence="8">
    <location>
        <begin position="48"/>
        <end position="67"/>
    </location>
</feature>
<evidence type="ECO:0000256" key="4">
    <source>
        <dbReference type="ARBA" id="ARBA00022692"/>
    </source>
</evidence>
<evidence type="ECO:0000313" key="10">
    <source>
        <dbReference type="Proteomes" id="UP000282654"/>
    </source>
</evidence>
<evidence type="ECO:0000256" key="5">
    <source>
        <dbReference type="ARBA" id="ARBA00022989"/>
    </source>
</evidence>
<dbReference type="InterPro" id="IPR000715">
    <property type="entry name" value="Glycosyl_transferase_4"/>
</dbReference>
<dbReference type="GO" id="GO:0044038">
    <property type="term" value="P:cell wall macromolecule biosynthetic process"/>
    <property type="evidence" value="ECO:0007669"/>
    <property type="project" value="TreeGrafter"/>
</dbReference>
<proteinExistence type="predicted"/>
<dbReference type="GO" id="GO:0016780">
    <property type="term" value="F:phosphotransferase activity, for other substituted phosphate groups"/>
    <property type="evidence" value="ECO:0007669"/>
    <property type="project" value="InterPro"/>
</dbReference>
<feature type="transmembrane region" description="Helical" evidence="8">
    <location>
        <begin position="238"/>
        <end position="260"/>
    </location>
</feature>
<keyword evidence="10" id="KW-1185">Reference proteome</keyword>
<keyword evidence="5 8" id="KW-1133">Transmembrane helix</keyword>
<dbReference type="RefSeq" id="WP_123930237.1">
    <property type="nucleotide sequence ID" value="NZ_RKRE01000002.1"/>
</dbReference>